<proteinExistence type="predicted"/>
<dbReference type="Proteomes" id="UP001604335">
    <property type="component" value="Unassembled WGS sequence"/>
</dbReference>
<name>A0ABW7CD21_9CYAN</name>
<dbReference type="InterPro" id="IPR001539">
    <property type="entry name" value="Peptidase_U32"/>
</dbReference>
<feature type="domain" description="Peptidase U32 collagenase" evidence="1">
    <location>
        <begin position="420"/>
        <end position="539"/>
    </location>
</feature>
<organism evidence="2 3">
    <name type="scientific">Limnothrix redekei LRLZ20PSL1</name>
    <dbReference type="NCBI Taxonomy" id="3112953"/>
    <lineage>
        <taxon>Bacteria</taxon>
        <taxon>Bacillati</taxon>
        <taxon>Cyanobacteriota</taxon>
        <taxon>Cyanophyceae</taxon>
        <taxon>Pseudanabaenales</taxon>
        <taxon>Pseudanabaenaceae</taxon>
        <taxon>Limnothrix</taxon>
    </lineage>
</organism>
<comment type="caution">
    <text evidence="2">The sequence shown here is derived from an EMBL/GenBank/DDBJ whole genome shotgun (WGS) entry which is preliminary data.</text>
</comment>
<dbReference type="PANTHER" id="PTHR30217:SF10">
    <property type="entry name" value="23S RRNA 5-HYDROXYCYTIDINE C2501 SYNTHASE"/>
    <property type="match status" value="1"/>
</dbReference>
<sequence>MTASRPLGRPELLAPAGNWDCAKAAVENGADAIYFGLDRFNARMRAENFTEADLPELMAWLHRRGVKGYVTINTLIFTDELAEAERYLKSVIAAGVDAAIVQDVGLVRLIRHLSPDFPIHASTQMTITSAAGVAFARNLGCQLVVLARECSIREIEKIQTQLGDRGLSLPLEVFVHGALCVAYSGQCLTSEALGGRSANRGECAQACRMPYELVADGQVVDLGDRDYLLSPQDLSGLPVLSELVAAGVSCLKIEGRLKAPEYVASTTRIYRQALDRAVAAVANPADKGLEHLAPSRSQQQALRLAESADRYELEMSFSRGLFTGWFEGINNQALVHGEYAKKRGAYLGEVVRVEGDWLWVRSTGLHLSPGDGIGLDGPGGEQGGRICEVREPGRSGDLWGLRVDRFSKLDLRRVRSGDRLWKTSDPELEKRVRQTYAGEQPKFQRPIAIEFHGVLGQPATAIARDELGHIAQAVSTMPLAAAERQPLTAERLQDQFGRLGNTAFRLDRFEQQLSGEVILPASELNRMRRDLVAQLEQQRAQPPRWTLHATARSRDLWPAMGDRPAPQPAQLSVLVRNRAQLASAMAAGIDRLYCELEDPRQYRSLVEWFRTQKQSDQQTLWVAPPRIYKTGETWILQQVRNSNADGYLVRNYDHLSFFAQDRCMGDFSLNVANPIAASYFQQEFQLAGLTASYDLNADQLVDLLKACPPDWLEITIHQHMPMFHMEHCVFCAFLSTGTDHTNCGRPCEKHTVTLRDRAGVEHQLQADAGCRNTVFNGVAQTGAEVVQRLIASGARRFRLEFLNESPDRVSHSIARYQQLLRGEISGTELWQDLQLSSQLGVTRGTIGKRERSQSGR</sequence>
<accession>A0ABW7CD21</accession>
<dbReference type="PANTHER" id="PTHR30217">
    <property type="entry name" value="PEPTIDASE U32 FAMILY"/>
    <property type="match status" value="1"/>
</dbReference>
<evidence type="ECO:0000313" key="2">
    <source>
        <dbReference type="EMBL" id="MFG3819052.1"/>
    </source>
</evidence>
<keyword evidence="3" id="KW-1185">Reference proteome</keyword>
<gene>
    <name evidence="2" type="ORF">VPK24_15525</name>
</gene>
<dbReference type="SUPFAM" id="SSF51395">
    <property type="entry name" value="FMN-linked oxidoreductases"/>
    <property type="match status" value="1"/>
</dbReference>
<evidence type="ECO:0000313" key="3">
    <source>
        <dbReference type="Proteomes" id="UP001604335"/>
    </source>
</evidence>
<protein>
    <submittedName>
        <fullName evidence="2">U32 family peptidase</fullName>
    </submittedName>
</protein>
<dbReference type="Pfam" id="PF12392">
    <property type="entry name" value="DUF3656"/>
    <property type="match status" value="1"/>
</dbReference>
<dbReference type="RefSeq" id="WP_393014729.1">
    <property type="nucleotide sequence ID" value="NZ_JAZAQF010000086.1"/>
</dbReference>
<dbReference type="Pfam" id="PF01136">
    <property type="entry name" value="Peptidase_U32"/>
    <property type="match status" value="2"/>
</dbReference>
<dbReference type="InterPro" id="IPR051454">
    <property type="entry name" value="RNA/ubiquinone_mod_enzymes"/>
</dbReference>
<evidence type="ECO:0000259" key="1">
    <source>
        <dbReference type="Pfam" id="PF12392"/>
    </source>
</evidence>
<reference evidence="3" key="1">
    <citation type="journal article" date="2024" name="Algal Res.">
        <title>Biochemical, toxicological and genomic investigation of a high-biomass producing Limnothrix strain isolated from Italian shallow drinking water reservoir.</title>
        <authorList>
            <person name="Simonazzi M."/>
            <person name="Shishido T.K."/>
            <person name="Delbaje E."/>
            <person name="Wahlsten M."/>
            <person name="Fewer D.P."/>
            <person name="Sivonen K."/>
            <person name="Pezzolesi L."/>
            <person name="Pistocchi R."/>
        </authorList>
    </citation>
    <scope>NUCLEOTIDE SEQUENCE [LARGE SCALE GENOMIC DNA]</scope>
    <source>
        <strain evidence="3">LRLZ20PSL1</strain>
    </source>
</reference>
<dbReference type="InterPro" id="IPR020988">
    <property type="entry name" value="Pept_U32_collagenase"/>
</dbReference>
<dbReference type="EMBL" id="JAZAQF010000086">
    <property type="protein sequence ID" value="MFG3819052.1"/>
    <property type="molecule type" value="Genomic_DNA"/>
</dbReference>